<dbReference type="AlphaFoldDB" id="A0A4R5C6A4"/>
<gene>
    <name evidence="2" type="ORF">E1298_10830</name>
</gene>
<evidence type="ECO:0000256" key="1">
    <source>
        <dbReference type="SAM" id="MobiDB-lite"/>
    </source>
</evidence>
<evidence type="ECO:0000313" key="3">
    <source>
        <dbReference type="Proteomes" id="UP000294513"/>
    </source>
</evidence>
<feature type="region of interest" description="Disordered" evidence="1">
    <location>
        <begin position="1"/>
        <end position="25"/>
    </location>
</feature>
<evidence type="ECO:0000313" key="2">
    <source>
        <dbReference type="EMBL" id="TDD92504.1"/>
    </source>
</evidence>
<dbReference type="EMBL" id="SMKU01000039">
    <property type="protein sequence ID" value="TDD92504.1"/>
    <property type="molecule type" value="Genomic_DNA"/>
</dbReference>
<comment type="caution">
    <text evidence="2">The sequence shown here is derived from an EMBL/GenBank/DDBJ whole genome shotgun (WGS) entry which is preliminary data.</text>
</comment>
<accession>A0A4R5C6A4</accession>
<protein>
    <submittedName>
        <fullName evidence="2">Uncharacterized protein</fullName>
    </submittedName>
</protein>
<organism evidence="2 3">
    <name type="scientific">Actinomadura rubrisoli</name>
    <dbReference type="NCBI Taxonomy" id="2530368"/>
    <lineage>
        <taxon>Bacteria</taxon>
        <taxon>Bacillati</taxon>
        <taxon>Actinomycetota</taxon>
        <taxon>Actinomycetes</taxon>
        <taxon>Streptosporangiales</taxon>
        <taxon>Thermomonosporaceae</taxon>
        <taxon>Actinomadura</taxon>
    </lineage>
</organism>
<proteinExistence type="predicted"/>
<reference evidence="2 3" key="1">
    <citation type="submission" date="2019-03" db="EMBL/GenBank/DDBJ databases">
        <title>Draft genome sequences of novel Actinobacteria.</title>
        <authorList>
            <person name="Sahin N."/>
            <person name="Ay H."/>
            <person name="Saygin H."/>
        </authorList>
    </citation>
    <scope>NUCLEOTIDE SEQUENCE [LARGE SCALE GENOMIC DNA]</scope>
    <source>
        <strain evidence="2 3">H3C3</strain>
    </source>
</reference>
<dbReference type="RefSeq" id="WP_131891918.1">
    <property type="nucleotide sequence ID" value="NZ_SMKU01000039.1"/>
</dbReference>
<name>A0A4R5C6A4_9ACTN</name>
<keyword evidence="3" id="KW-1185">Reference proteome</keyword>
<dbReference type="Proteomes" id="UP000294513">
    <property type="component" value="Unassembled WGS sequence"/>
</dbReference>
<sequence length="109" mass="11893">METMSHAEAVAGIGARPPGDPEGMRRLADDLRRIARELGSVQRIRIEHWDSGRAREAKARIAGAARTASDVSHDLGRAARLLDQEAAELVAARGRWARRYTDLTGEAPP</sequence>